<dbReference type="InterPro" id="IPR021476">
    <property type="entry name" value="Egh16-like"/>
</dbReference>
<keyword evidence="1" id="KW-0732">Signal</keyword>
<dbReference type="Pfam" id="PF11327">
    <property type="entry name" value="Egh16-like"/>
    <property type="match status" value="1"/>
</dbReference>
<comment type="caution">
    <text evidence="2">The sequence shown here is derived from an EMBL/GenBank/DDBJ whole genome shotgun (WGS) entry which is preliminary data.</text>
</comment>
<dbReference type="EMBL" id="PDLN01000018">
    <property type="protein sequence ID" value="RDW61659.1"/>
    <property type="molecule type" value="Genomic_DNA"/>
</dbReference>
<dbReference type="Proteomes" id="UP000256328">
    <property type="component" value="Unassembled WGS sequence"/>
</dbReference>
<gene>
    <name evidence="2" type="ORF">BP5796_11551</name>
</gene>
<feature type="signal peptide" evidence="1">
    <location>
        <begin position="1"/>
        <end position="18"/>
    </location>
</feature>
<evidence type="ECO:0000256" key="1">
    <source>
        <dbReference type="SAM" id="SignalP"/>
    </source>
</evidence>
<protein>
    <submittedName>
        <fullName evidence="2">Cell surface protein</fullName>
    </submittedName>
</protein>
<dbReference type="PANTHER" id="PTHR34618:SF4">
    <property type="entry name" value="CAS1"/>
    <property type="match status" value="1"/>
</dbReference>
<dbReference type="OrthoDB" id="5418436at2759"/>
<accession>A0A3D8QIP3</accession>
<evidence type="ECO:0000313" key="2">
    <source>
        <dbReference type="EMBL" id="RDW61659.1"/>
    </source>
</evidence>
<dbReference type="PANTHER" id="PTHR34618">
    <property type="entry name" value="SURFACE PROTEIN MAS1, PUTATIVE-RELATED"/>
    <property type="match status" value="1"/>
</dbReference>
<sequence>MFMQTFLSALVAASMVNAHGRMDVLVGDLGGNGTALGVQGAIIPGGGANYMTEPDTTTFWSKDIATDNDDGYTDSSNGNLSPAKDLAASMALAGSTLPQVSSTGGSVTGNWHVVTDDGCGPLQALVDATASSKWSTAAAATVNTTMPGTAGNCVELDSGDDQTASAESETTSARVRRALYKKGLLKRAKNVNKSFTFTVAIPAGTTCTGTINGLSNVCQVKVSNNNANGPFGGTFLVQMGNSTAA</sequence>
<reference evidence="2 3" key="1">
    <citation type="journal article" date="2018" name="IMA Fungus">
        <title>IMA Genome-F 9: Draft genome sequence of Annulohypoxylon stygium, Aspergillus mulundensis, Berkeleyomyces basicola (syn. Thielaviopsis basicola), Ceratocystis smalleyi, two Cercospora beticola strains, Coleophoma cylindrospora, Fusarium fracticaudum, Phialophora cf. hyalina, and Morchella septimelata.</title>
        <authorList>
            <person name="Wingfield B.D."/>
            <person name="Bills G.F."/>
            <person name="Dong Y."/>
            <person name="Huang W."/>
            <person name="Nel W.J."/>
            <person name="Swalarsk-Parry B.S."/>
            <person name="Vaghefi N."/>
            <person name="Wilken P.M."/>
            <person name="An Z."/>
            <person name="de Beer Z.W."/>
            <person name="De Vos L."/>
            <person name="Chen L."/>
            <person name="Duong T.A."/>
            <person name="Gao Y."/>
            <person name="Hammerbacher A."/>
            <person name="Kikkert J.R."/>
            <person name="Li Y."/>
            <person name="Li H."/>
            <person name="Li K."/>
            <person name="Li Q."/>
            <person name="Liu X."/>
            <person name="Ma X."/>
            <person name="Naidoo K."/>
            <person name="Pethybridge S.J."/>
            <person name="Sun J."/>
            <person name="Steenkamp E.T."/>
            <person name="van der Nest M.A."/>
            <person name="van Wyk S."/>
            <person name="Wingfield M.J."/>
            <person name="Xiong C."/>
            <person name="Yue Q."/>
            <person name="Zhang X."/>
        </authorList>
    </citation>
    <scope>NUCLEOTIDE SEQUENCE [LARGE SCALE GENOMIC DNA]</scope>
    <source>
        <strain evidence="2 3">BP5796</strain>
    </source>
</reference>
<organism evidence="2 3">
    <name type="scientific">Coleophoma crateriformis</name>
    <dbReference type="NCBI Taxonomy" id="565419"/>
    <lineage>
        <taxon>Eukaryota</taxon>
        <taxon>Fungi</taxon>
        <taxon>Dikarya</taxon>
        <taxon>Ascomycota</taxon>
        <taxon>Pezizomycotina</taxon>
        <taxon>Leotiomycetes</taxon>
        <taxon>Helotiales</taxon>
        <taxon>Dermateaceae</taxon>
        <taxon>Coleophoma</taxon>
    </lineage>
</organism>
<proteinExistence type="predicted"/>
<name>A0A3D8QIP3_9HELO</name>
<feature type="chain" id="PRO_5017533432" evidence="1">
    <location>
        <begin position="19"/>
        <end position="245"/>
    </location>
</feature>
<evidence type="ECO:0000313" key="3">
    <source>
        <dbReference type="Proteomes" id="UP000256328"/>
    </source>
</evidence>
<dbReference type="AlphaFoldDB" id="A0A3D8QIP3"/>
<keyword evidence="3" id="KW-1185">Reference proteome</keyword>